<comment type="caution">
    <text evidence="1">The sequence shown here is derived from an EMBL/GenBank/DDBJ whole genome shotgun (WGS) entry which is preliminary data.</text>
</comment>
<organism evidence="1 2">
    <name type="scientific">Aureobasidium melanogenum</name>
    <name type="common">Aureobasidium pullulans var. melanogenum</name>
    <dbReference type="NCBI Taxonomy" id="46634"/>
    <lineage>
        <taxon>Eukaryota</taxon>
        <taxon>Fungi</taxon>
        <taxon>Dikarya</taxon>
        <taxon>Ascomycota</taxon>
        <taxon>Pezizomycotina</taxon>
        <taxon>Dothideomycetes</taxon>
        <taxon>Dothideomycetidae</taxon>
        <taxon>Dothideales</taxon>
        <taxon>Saccotheciaceae</taxon>
        <taxon>Aureobasidium</taxon>
    </lineage>
</organism>
<dbReference type="Gene3D" id="3.80.10.10">
    <property type="entry name" value="Ribonuclease Inhibitor"/>
    <property type="match status" value="1"/>
</dbReference>
<dbReference type="OrthoDB" id="2349122at2759"/>
<dbReference type="AlphaFoldDB" id="A0A9P8E472"/>
<evidence type="ECO:0000313" key="2">
    <source>
        <dbReference type="Proteomes" id="UP000779574"/>
    </source>
</evidence>
<dbReference type="SUPFAM" id="SSF52047">
    <property type="entry name" value="RNI-like"/>
    <property type="match status" value="1"/>
</dbReference>
<dbReference type="EMBL" id="JAHFXF010001052">
    <property type="protein sequence ID" value="KAG9677915.1"/>
    <property type="molecule type" value="Genomic_DNA"/>
</dbReference>
<reference evidence="1" key="1">
    <citation type="journal article" date="2021" name="J Fungi (Basel)">
        <title>Virulence traits and population genomics of the black yeast Aureobasidium melanogenum.</title>
        <authorList>
            <person name="Cernosa A."/>
            <person name="Sun X."/>
            <person name="Gostincar C."/>
            <person name="Fang C."/>
            <person name="Gunde-Cimerman N."/>
            <person name="Song Z."/>
        </authorList>
    </citation>
    <scope>NUCLEOTIDE SEQUENCE</scope>
    <source>
        <strain evidence="1">EXF-9911</strain>
    </source>
</reference>
<name>A0A9P8E472_AURME</name>
<proteinExistence type="predicted"/>
<dbReference type="InterPro" id="IPR032675">
    <property type="entry name" value="LRR_dom_sf"/>
</dbReference>
<sequence length="327" mass="37269">MDKVYEFKGGFVVQLEHLSMMEGSNFERGLELRNNFLNHCTGLRELELDRGDLLSAVVLVHLSGLASLQDLSISHQIRDDVGMQLQERISDRTSSSRPFPHIKIMSLCGGNLAIMPFLSSTPTTLVGLSLEVDDHRNSICPALSRLSNLVHLRLQFMHDRKLSRTDLDSISRLSKLQSCSIAESQPFRNDEFSIECSWITDSYFKSWIAKLPLLHTLWLEFDNPPLTQASLQYIAQSCPFLSWCHLMWVHDLNAWRTLEAPSFPKLSYLFLKGVQGNGYGQDQAMIDEHALRDVKMIRDLAPNLCFFSIRSRLQHEEALMAIFEAGI</sequence>
<gene>
    <name evidence="1" type="ORF">KCU76_g15688</name>
</gene>
<feature type="non-terminal residue" evidence="1">
    <location>
        <position position="327"/>
    </location>
</feature>
<reference evidence="1" key="2">
    <citation type="submission" date="2021-08" db="EMBL/GenBank/DDBJ databases">
        <authorList>
            <person name="Gostincar C."/>
            <person name="Sun X."/>
            <person name="Song Z."/>
            <person name="Gunde-Cimerman N."/>
        </authorList>
    </citation>
    <scope>NUCLEOTIDE SEQUENCE</scope>
    <source>
        <strain evidence="1">EXF-9911</strain>
    </source>
</reference>
<accession>A0A9P8E472</accession>
<evidence type="ECO:0000313" key="1">
    <source>
        <dbReference type="EMBL" id="KAG9677915.1"/>
    </source>
</evidence>
<dbReference type="Proteomes" id="UP000779574">
    <property type="component" value="Unassembled WGS sequence"/>
</dbReference>
<protein>
    <submittedName>
        <fullName evidence="1">Uncharacterized protein</fullName>
    </submittedName>
</protein>